<name>A0A6N7C1S8_9GAMM</name>
<evidence type="ECO:0000313" key="2">
    <source>
        <dbReference type="Proteomes" id="UP000471465"/>
    </source>
</evidence>
<comment type="caution">
    <text evidence="1">The sequence shown here is derived from an EMBL/GenBank/DDBJ whole genome shotgun (WGS) entry which is preliminary data.</text>
</comment>
<gene>
    <name evidence="1" type="ORF">FQV37_101</name>
</gene>
<dbReference type="Proteomes" id="UP000471465">
    <property type="component" value="Unassembled WGS sequence"/>
</dbReference>
<proteinExistence type="predicted"/>
<organism evidence="1 2">
    <name type="scientific">Psychrobacter nivimaris</name>
    <dbReference type="NCBI Taxonomy" id="281738"/>
    <lineage>
        <taxon>Bacteria</taxon>
        <taxon>Pseudomonadati</taxon>
        <taxon>Pseudomonadota</taxon>
        <taxon>Gammaproteobacteria</taxon>
        <taxon>Moraxellales</taxon>
        <taxon>Moraxellaceae</taxon>
        <taxon>Psychrobacter</taxon>
    </lineage>
</organism>
<keyword evidence="2" id="KW-1185">Reference proteome</keyword>
<evidence type="ECO:0000313" key="1">
    <source>
        <dbReference type="EMBL" id="KAF0569303.1"/>
    </source>
</evidence>
<dbReference type="AlphaFoldDB" id="A0A6N7C1S8"/>
<protein>
    <submittedName>
        <fullName evidence="1">Uncharacterized protein</fullName>
    </submittedName>
</protein>
<reference evidence="1 2" key="1">
    <citation type="submission" date="2019-09" db="EMBL/GenBank/DDBJ databases">
        <title>Draft genome sequence of Psychrobacter nivimaris LAMA 639, in search for biotechnological relevant genes.</title>
        <authorList>
            <person name="Lima A.O.S."/>
            <person name="Staloch B.E.K."/>
            <person name="Freitas R.C."/>
            <person name="Niero H."/>
            <person name="Silva M.A.C."/>
        </authorList>
    </citation>
    <scope>NUCLEOTIDE SEQUENCE [LARGE SCALE GENOMIC DNA]</scope>
    <source>
        <strain evidence="1 2">LAMA 639</strain>
    </source>
</reference>
<sequence>MNVNDRVDNGLRKMNVSLFGHTIDKYKTKDTYKCKNQTQKTERKKHIQ</sequence>
<accession>A0A6N7C1S8</accession>
<dbReference type="EMBL" id="VZIZ01000010">
    <property type="protein sequence ID" value="KAF0569303.1"/>
    <property type="molecule type" value="Genomic_DNA"/>
</dbReference>